<feature type="compositionally biased region" description="Low complexity" evidence="2">
    <location>
        <begin position="40"/>
        <end position="61"/>
    </location>
</feature>
<feature type="region of interest" description="Disordered" evidence="2">
    <location>
        <begin position="183"/>
        <end position="220"/>
    </location>
</feature>
<feature type="coiled-coil region" evidence="1">
    <location>
        <begin position="151"/>
        <end position="179"/>
    </location>
</feature>
<feature type="region of interest" description="Disordered" evidence="2">
    <location>
        <begin position="614"/>
        <end position="639"/>
    </location>
</feature>
<gene>
    <name evidence="3" type="ORF">CTEN210_09520</name>
</gene>
<organism evidence="3 4">
    <name type="scientific">Chaetoceros tenuissimus</name>
    <dbReference type="NCBI Taxonomy" id="426638"/>
    <lineage>
        <taxon>Eukaryota</taxon>
        <taxon>Sar</taxon>
        <taxon>Stramenopiles</taxon>
        <taxon>Ochrophyta</taxon>
        <taxon>Bacillariophyta</taxon>
        <taxon>Coscinodiscophyceae</taxon>
        <taxon>Chaetocerotophycidae</taxon>
        <taxon>Chaetocerotales</taxon>
        <taxon>Chaetocerotaceae</taxon>
        <taxon>Chaetoceros</taxon>
    </lineage>
</organism>
<feature type="region of interest" description="Disordered" evidence="2">
    <location>
        <begin position="727"/>
        <end position="751"/>
    </location>
</feature>
<evidence type="ECO:0000313" key="3">
    <source>
        <dbReference type="EMBL" id="GFH53044.1"/>
    </source>
</evidence>
<feature type="compositionally biased region" description="Low complexity" evidence="2">
    <location>
        <begin position="69"/>
        <end position="88"/>
    </location>
</feature>
<keyword evidence="4" id="KW-1185">Reference proteome</keyword>
<sequence>MQRQSSFQNGAQARDHQLGSIVRAPLSNLKANTIHQEQDSMSVSSKRSTGSRRSASASRARAPSRERNNLNMSMNSASSVNSAESNNSRYRLRSKPNDTIPNSRRSRIPRAASNATKASQLRAAHTQAAQLSSNGSVVFEPFADTSVTQSIEDMKQTRAEAQQKRLEWAKKRAQAAEGDIVRSPDFAPKQNGAVETFTPPTSTSTASKPSPKANSNDETIPLTRTQLEQIIQDRIQKSTAEYREKISQQEKQIDDLKFFQELDLDKTANADKDVDHSLLQTQMQAQMSQLKQLQLQNEDLNNTVTLLKEQNIDYQAKLQAANPSSMSSPDAYKKALRLQSDLLDAKNLLQEEVLRRERAETNLEAHKMEAQSEMQKSKDKIEELEKIIGERTKDLDDGVAIMKSIEEEMEGIQKELEEEKRVNSDLQKEFEKFEEEKNELAEKLGEELEKSKMHLQKVEERFDNEKLDLEEKCMELEDEVHNMKEKVLEMEDKKKLFLEELKAEHELKLDELRKEKEEKATEAQTLQSKIDAMEEVVSMYHEKAKGEIQEYAKQAEEANAHEMEAREQLQECLFKVEEAEKEIESLLKEIEFMKQQMDLKESDLKEVQKKNEELNENLRSMSSAKSKEHQHMRDKKKWAATEKLLRDELKSMKEEYVHMAEEMKTMKSERDGLTEAFKLMEEENNFLIAKVNVMESDLEKVCDALESVEEESSSRIKGLEQELVRAQNSVGPRVSLSSMEEVSSLKQSLRSKDAEIRQLREMANQAMDEVQELQKAMTRSVNTQDTTPRINNFGYGNDMDANEKRALNIAQPASSSQDLDLEWDEMDNMHTSGISKSPDRSRKSQGDQGEQTMAEQRRSIQNDAIRSYMRHRRRSKR</sequence>
<keyword evidence="1" id="KW-0175">Coiled coil</keyword>
<protein>
    <submittedName>
        <fullName evidence="3">Uncharacterized protein</fullName>
    </submittedName>
</protein>
<feature type="compositionally biased region" description="Low complexity" evidence="2">
    <location>
        <begin position="734"/>
        <end position="745"/>
    </location>
</feature>
<proteinExistence type="predicted"/>
<feature type="compositionally biased region" description="Polar residues" evidence="2">
    <location>
        <begin position="1"/>
        <end position="11"/>
    </location>
</feature>
<comment type="caution">
    <text evidence="3">The sequence shown here is derived from an EMBL/GenBank/DDBJ whole genome shotgun (WGS) entry which is preliminary data.</text>
</comment>
<evidence type="ECO:0000256" key="1">
    <source>
        <dbReference type="SAM" id="Coils"/>
    </source>
</evidence>
<dbReference type="Proteomes" id="UP001054902">
    <property type="component" value="Unassembled WGS sequence"/>
</dbReference>
<feature type="compositionally biased region" description="Low complexity" evidence="2">
    <location>
        <begin position="198"/>
        <end position="213"/>
    </location>
</feature>
<dbReference type="EMBL" id="BLLK01000046">
    <property type="protein sequence ID" value="GFH53044.1"/>
    <property type="molecule type" value="Genomic_DNA"/>
</dbReference>
<dbReference type="AlphaFoldDB" id="A0AAD3H7Q7"/>
<accession>A0AAD3H7Q7</accession>
<reference evidence="3 4" key="1">
    <citation type="journal article" date="2021" name="Sci. Rep.">
        <title>The genome of the diatom Chaetoceros tenuissimus carries an ancient integrated fragment of an extant virus.</title>
        <authorList>
            <person name="Hongo Y."/>
            <person name="Kimura K."/>
            <person name="Takaki Y."/>
            <person name="Yoshida Y."/>
            <person name="Baba S."/>
            <person name="Kobayashi G."/>
            <person name="Nagasaki K."/>
            <person name="Hano T."/>
            <person name="Tomaru Y."/>
        </authorList>
    </citation>
    <scope>NUCLEOTIDE SEQUENCE [LARGE SCALE GENOMIC DNA]</scope>
    <source>
        <strain evidence="3 4">NIES-3715</strain>
    </source>
</reference>
<feature type="compositionally biased region" description="Polar residues" evidence="2">
    <location>
        <begin position="777"/>
        <end position="790"/>
    </location>
</feature>
<feature type="compositionally biased region" description="Basic and acidic residues" evidence="2">
    <location>
        <begin position="625"/>
        <end position="639"/>
    </location>
</feature>
<feature type="region of interest" description="Disordered" evidence="2">
    <location>
        <begin position="776"/>
        <end position="877"/>
    </location>
</feature>
<evidence type="ECO:0000256" key="2">
    <source>
        <dbReference type="SAM" id="MobiDB-lite"/>
    </source>
</evidence>
<name>A0AAD3H7Q7_9STRA</name>
<feature type="coiled-coil region" evidence="1">
    <location>
        <begin position="276"/>
        <end position="317"/>
    </location>
</feature>
<feature type="region of interest" description="Disordered" evidence="2">
    <location>
        <begin position="1"/>
        <end position="127"/>
    </location>
</feature>
<feature type="compositionally biased region" description="Basic residues" evidence="2">
    <location>
        <begin position="868"/>
        <end position="877"/>
    </location>
</feature>
<evidence type="ECO:0000313" key="4">
    <source>
        <dbReference type="Proteomes" id="UP001054902"/>
    </source>
</evidence>